<evidence type="ECO:0000256" key="1">
    <source>
        <dbReference type="SAM" id="MobiDB-lite"/>
    </source>
</evidence>
<proteinExistence type="predicted"/>
<reference evidence="2" key="1">
    <citation type="journal article" date="2023" name="G3 (Bethesda)">
        <title>Whole genome assemblies of Zophobas morio and Tenebrio molitor.</title>
        <authorList>
            <person name="Kaur S."/>
            <person name="Stinson S.A."/>
            <person name="diCenzo G.C."/>
        </authorList>
    </citation>
    <scope>NUCLEOTIDE SEQUENCE</scope>
    <source>
        <strain evidence="2">QUZm001</strain>
    </source>
</reference>
<keyword evidence="3" id="KW-1185">Reference proteome</keyword>
<gene>
    <name evidence="2" type="ORF">Zmor_027014</name>
</gene>
<dbReference type="Proteomes" id="UP001168821">
    <property type="component" value="Unassembled WGS sequence"/>
</dbReference>
<sequence>MYSVVAHQNYKKSDRSPRPQSENSNTEIRTADNHRKLSLYQRIFRYVKRQFQQEKGEFCIFVWRSLCSDQKMALPVCWNMKYRSRAFSNVQ</sequence>
<feature type="region of interest" description="Disordered" evidence="1">
    <location>
        <begin position="1"/>
        <end position="29"/>
    </location>
</feature>
<feature type="compositionally biased region" description="Polar residues" evidence="1">
    <location>
        <begin position="18"/>
        <end position="28"/>
    </location>
</feature>
<evidence type="ECO:0000313" key="3">
    <source>
        <dbReference type="Proteomes" id="UP001168821"/>
    </source>
</evidence>
<name>A0AA38M609_9CUCU</name>
<comment type="caution">
    <text evidence="2">The sequence shown here is derived from an EMBL/GenBank/DDBJ whole genome shotgun (WGS) entry which is preliminary data.</text>
</comment>
<accession>A0AA38M609</accession>
<dbReference type="EMBL" id="JALNTZ010000008">
    <property type="protein sequence ID" value="KAJ3644349.1"/>
    <property type="molecule type" value="Genomic_DNA"/>
</dbReference>
<organism evidence="2 3">
    <name type="scientific">Zophobas morio</name>
    <dbReference type="NCBI Taxonomy" id="2755281"/>
    <lineage>
        <taxon>Eukaryota</taxon>
        <taxon>Metazoa</taxon>
        <taxon>Ecdysozoa</taxon>
        <taxon>Arthropoda</taxon>
        <taxon>Hexapoda</taxon>
        <taxon>Insecta</taxon>
        <taxon>Pterygota</taxon>
        <taxon>Neoptera</taxon>
        <taxon>Endopterygota</taxon>
        <taxon>Coleoptera</taxon>
        <taxon>Polyphaga</taxon>
        <taxon>Cucujiformia</taxon>
        <taxon>Tenebrionidae</taxon>
        <taxon>Zophobas</taxon>
    </lineage>
</organism>
<evidence type="ECO:0000313" key="2">
    <source>
        <dbReference type="EMBL" id="KAJ3644349.1"/>
    </source>
</evidence>
<dbReference type="AlphaFoldDB" id="A0AA38M609"/>
<protein>
    <submittedName>
        <fullName evidence="2">Uncharacterized protein</fullName>
    </submittedName>
</protein>